<evidence type="ECO:0000256" key="2">
    <source>
        <dbReference type="ARBA" id="ARBA00022670"/>
    </source>
</evidence>
<dbReference type="RefSeq" id="WP_311388336.1">
    <property type="nucleotide sequence ID" value="NZ_JAVRHU010000004.1"/>
</dbReference>
<keyword evidence="2" id="KW-0645">Protease</keyword>
<keyword evidence="3" id="KW-0378">Hydrolase</keyword>
<dbReference type="InterPro" id="IPR000064">
    <property type="entry name" value="NLP_P60_dom"/>
</dbReference>
<dbReference type="PROSITE" id="PS51935">
    <property type="entry name" value="NLPC_P60"/>
    <property type="match status" value="1"/>
</dbReference>
<evidence type="ECO:0000256" key="4">
    <source>
        <dbReference type="ARBA" id="ARBA00022807"/>
    </source>
</evidence>
<evidence type="ECO:0000313" key="7">
    <source>
        <dbReference type="Proteomes" id="UP001250662"/>
    </source>
</evidence>
<keyword evidence="4" id="KW-0788">Thiol protease</keyword>
<protein>
    <submittedName>
        <fullName evidence="6">NlpC/P60 family protein</fullName>
    </submittedName>
</protein>
<gene>
    <name evidence="6" type="ORF">RM520_13395</name>
</gene>
<dbReference type="Pfam" id="PF18348">
    <property type="entry name" value="SH3_16"/>
    <property type="match status" value="1"/>
</dbReference>
<dbReference type="Proteomes" id="UP001250662">
    <property type="component" value="Unassembled WGS sequence"/>
</dbReference>
<dbReference type="PANTHER" id="PTHR47053">
    <property type="entry name" value="MUREIN DD-ENDOPEPTIDASE MEPH-RELATED"/>
    <property type="match status" value="1"/>
</dbReference>
<feature type="domain" description="NlpC/P60" evidence="5">
    <location>
        <begin position="122"/>
        <end position="246"/>
    </location>
</feature>
<organism evidence="6 7">
    <name type="scientific">Croceitalea vernalis</name>
    <dbReference type="NCBI Taxonomy" id="3075599"/>
    <lineage>
        <taxon>Bacteria</taxon>
        <taxon>Pseudomonadati</taxon>
        <taxon>Bacteroidota</taxon>
        <taxon>Flavobacteriia</taxon>
        <taxon>Flavobacteriales</taxon>
        <taxon>Flavobacteriaceae</taxon>
        <taxon>Croceitalea</taxon>
    </lineage>
</organism>
<proteinExistence type="inferred from homology"/>
<evidence type="ECO:0000256" key="1">
    <source>
        <dbReference type="ARBA" id="ARBA00007074"/>
    </source>
</evidence>
<dbReference type="SUPFAM" id="SSF54001">
    <property type="entry name" value="Cysteine proteinases"/>
    <property type="match status" value="1"/>
</dbReference>
<keyword evidence="7" id="KW-1185">Reference proteome</keyword>
<dbReference type="Gene3D" id="3.90.1720.10">
    <property type="entry name" value="endopeptidase domain like (from Nostoc punctiforme)"/>
    <property type="match status" value="1"/>
</dbReference>
<evidence type="ECO:0000259" key="5">
    <source>
        <dbReference type="PROSITE" id="PS51935"/>
    </source>
</evidence>
<evidence type="ECO:0000313" key="6">
    <source>
        <dbReference type="EMBL" id="MDT0622621.1"/>
    </source>
</evidence>
<dbReference type="InterPro" id="IPR051202">
    <property type="entry name" value="Peptidase_C40"/>
</dbReference>
<dbReference type="EMBL" id="JAVRHU010000004">
    <property type="protein sequence ID" value="MDT0622621.1"/>
    <property type="molecule type" value="Genomic_DNA"/>
</dbReference>
<name>A0ABU3BKD3_9FLAO</name>
<comment type="similarity">
    <text evidence="1">Belongs to the peptidase C40 family.</text>
</comment>
<dbReference type="InterPro" id="IPR038765">
    <property type="entry name" value="Papain-like_cys_pep_sf"/>
</dbReference>
<sequence length="251" mass="28413">MQYGICHLSVVSVRNGANCHDQMVTQLLYGEHFKVKEIRKTCSKIQIAFDKLEGWIDNKQYSFISEDDFKEASSYTDQRLSTDFIAHLNCNEQLLSPLLLGSRIDLSNLLNHSFEGNAPIVKKSKEKLVETALLYLNAPYLSGGKTPFGIDASGLTQMVYKINGFQLFRATEQQSTQGEPLSFIEESEPGDLAFFDDNDGIINHVGIILKDNYIIHSHGKVRIDRIDHTGIFNVQEKNYSHKLRVIKKITA</sequence>
<dbReference type="Pfam" id="PF00877">
    <property type="entry name" value="NLPC_P60"/>
    <property type="match status" value="1"/>
</dbReference>
<dbReference type="InterPro" id="IPR041382">
    <property type="entry name" value="SH3_16"/>
</dbReference>
<evidence type="ECO:0000256" key="3">
    <source>
        <dbReference type="ARBA" id="ARBA00022801"/>
    </source>
</evidence>
<reference evidence="6 7" key="1">
    <citation type="submission" date="2023-09" db="EMBL/GenBank/DDBJ databases">
        <authorList>
            <person name="Rey-Velasco X."/>
        </authorList>
    </citation>
    <scope>NUCLEOTIDE SEQUENCE [LARGE SCALE GENOMIC DNA]</scope>
    <source>
        <strain evidence="6 7">P007</strain>
    </source>
</reference>
<accession>A0ABU3BKD3</accession>
<dbReference type="PANTHER" id="PTHR47053:SF1">
    <property type="entry name" value="MUREIN DD-ENDOPEPTIDASE MEPH-RELATED"/>
    <property type="match status" value="1"/>
</dbReference>
<comment type="caution">
    <text evidence="6">The sequence shown here is derived from an EMBL/GenBank/DDBJ whole genome shotgun (WGS) entry which is preliminary data.</text>
</comment>
<dbReference type="Gene3D" id="2.30.30.40">
    <property type="entry name" value="SH3 Domains"/>
    <property type="match status" value="1"/>
</dbReference>